<proteinExistence type="inferred from homology"/>
<dbReference type="GO" id="GO:0030170">
    <property type="term" value="F:pyridoxal phosphate binding"/>
    <property type="evidence" value="ECO:0007669"/>
    <property type="project" value="TreeGrafter"/>
</dbReference>
<name>A0A6J7TM89_9ZZZZ</name>
<evidence type="ECO:0000256" key="1">
    <source>
        <dbReference type="ARBA" id="ARBA00022898"/>
    </source>
</evidence>
<dbReference type="InterPro" id="IPR015424">
    <property type="entry name" value="PyrdxlP-dep_Trfase"/>
</dbReference>
<sequence length="349" mass="38866">MTELLESGHYIFGPHTKNLETLLSRYLGVPFVRMVSSGTSALTIALKSLNLPIGSEIITSANSGSYARIAAEQANLVTRYVDVNLSGGIDINQLPDKTNAKTKALIVTHLYGQIVNLPQIKEYCENHQLILIEDCAQSFGAVYEGKKAGSWGHISTFSFYPTKNLAAMGDAGAIATHSQELHSRIKALSQYGWGDKYSVETLGGDNSRIDEIQALILCIRLKAIDDLNVRRREIWRSYLHALRDSRFRLIGSDNESFVAHLAVIDAGSQREDFREFLRLKGIQTAVHYPIPDYKQKAFLDTTLSLANTEYLTESIFSIPIFPELSEIEIKFICDALEEFSALDLDLGSR</sequence>
<dbReference type="GO" id="GO:0008483">
    <property type="term" value="F:transaminase activity"/>
    <property type="evidence" value="ECO:0007669"/>
    <property type="project" value="TreeGrafter"/>
</dbReference>
<accession>A0A6J7TM89</accession>
<dbReference type="InterPro" id="IPR000653">
    <property type="entry name" value="DegT/StrS_aminotransferase"/>
</dbReference>
<dbReference type="AlphaFoldDB" id="A0A6J7TM89"/>
<evidence type="ECO:0000256" key="2">
    <source>
        <dbReference type="ARBA" id="ARBA00037999"/>
    </source>
</evidence>
<protein>
    <submittedName>
        <fullName evidence="3">Unannotated protein</fullName>
    </submittedName>
</protein>
<dbReference type="Gene3D" id="3.90.1150.10">
    <property type="entry name" value="Aspartate Aminotransferase, domain 1"/>
    <property type="match status" value="1"/>
</dbReference>
<dbReference type="PANTHER" id="PTHR30244:SF36">
    <property type="entry name" value="3-OXO-GLUCOSE-6-PHOSPHATE:GLUTAMATE AMINOTRANSFERASE"/>
    <property type="match status" value="1"/>
</dbReference>
<dbReference type="CDD" id="cd00616">
    <property type="entry name" value="AHBA_syn"/>
    <property type="match status" value="1"/>
</dbReference>
<evidence type="ECO:0000313" key="3">
    <source>
        <dbReference type="EMBL" id="CAB5055169.1"/>
    </source>
</evidence>
<gene>
    <name evidence="3" type="ORF">UFOPK4265_01045</name>
</gene>
<dbReference type="InterPro" id="IPR015422">
    <property type="entry name" value="PyrdxlP-dep_Trfase_small"/>
</dbReference>
<dbReference type="PANTHER" id="PTHR30244">
    <property type="entry name" value="TRANSAMINASE"/>
    <property type="match status" value="1"/>
</dbReference>
<dbReference type="InterPro" id="IPR015421">
    <property type="entry name" value="PyrdxlP-dep_Trfase_major"/>
</dbReference>
<dbReference type="EMBL" id="CAFBQK010000145">
    <property type="protein sequence ID" value="CAB5055169.1"/>
    <property type="molecule type" value="Genomic_DNA"/>
</dbReference>
<dbReference type="PIRSF" id="PIRSF000390">
    <property type="entry name" value="PLP_StrS"/>
    <property type="match status" value="1"/>
</dbReference>
<dbReference type="GO" id="GO:0000271">
    <property type="term" value="P:polysaccharide biosynthetic process"/>
    <property type="evidence" value="ECO:0007669"/>
    <property type="project" value="TreeGrafter"/>
</dbReference>
<dbReference type="Pfam" id="PF01041">
    <property type="entry name" value="DegT_DnrJ_EryC1"/>
    <property type="match status" value="1"/>
</dbReference>
<keyword evidence="1" id="KW-0663">Pyridoxal phosphate</keyword>
<organism evidence="3">
    <name type="scientific">freshwater metagenome</name>
    <dbReference type="NCBI Taxonomy" id="449393"/>
    <lineage>
        <taxon>unclassified sequences</taxon>
        <taxon>metagenomes</taxon>
        <taxon>ecological metagenomes</taxon>
    </lineage>
</organism>
<reference evidence="3" key="1">
    <citation type="submission" date="2020-05" db="EMBL/GenBank/DDBJ databases">
        <authorList>
            <person name="Chiriac C."/>
            <person name="Salcher M."/>
            <person name="Ghai R."/>
            <person name="Kavagutti S V."/>
        </authorList>
    </citation>
    <scope>NUCLEOTIDE SEQUENCE</scope>
</reference>
<dbReference type="SUPFAM" id="SSF53383">
    <property type="entry name" value="PLP-dependent transferases"/>
    <property type="match status" value="1"/>
</dbReference>
<comment type="similarity">
    <text evidence="2">Belongs to the DegT/DnrJ/EryC1 family.</text>
</comment>
<dbReference type="Gene3D" id="3.40.640.10">
    <property type="entry name" value="Type I PLP-dependent aspartate aminotransferase-like (Major domain)"/>
    <property type="match status" value="1"/>
</dbReference>